<dbReference type="AlphaFoldDB" id="A0A9X1MJ60"/>
<dbReference type="InterPro" id="IPR001680">
    <property type="entry name" value="WD40_rpt"/>
</dbReference>
<dbReference type="Gene3D" id="2.130.10.10">
    <property type="entry name" value="YVTN repeat-like/Quinoprotein amine dehydrogenase"/>
    <property type="match status" value="2"/>
</dbReference>
<evidence type="ECO:0000313" key="4">
    <source>
        <dbReference type="Proteomes" id="UP001139103"/>
    </source>
</evidence>
<dbReference type="RefSeq" id="WP_230216470.1">
    <property type="nucleotide sequence ID" value="NZ_JAJKFT010000004.1"/>
</dbReference>
<dbReference type="InterPro" id="IPR011047">
    <property type="entry name" value="Quinoprotein_ADH-like_sf"/>
</dbReference>
<keyword evidence="1" id="KW-0853">WD repeat</keyword>
<accession>A0A9X1MJ60</accession>
<dbReference type="Pfam" id="PF00400">
    <property type="entry name" value="WD40"/>
    <property type="match status" value="2"/>
</dbReference>
<keyword evidence="4" id="KW-1185">Reference proteome</keyword>
<proteinExistence type="predicted"/>
<dbReference type="SUPFAM" id="SSF50998">
    <property type="entry name" value="Quinoprotein alcohol dehydrogenase-like"/>
    <property type="match status" value="1"/>
</dbReference>
<sequence>MAKTKSSVKPTIWQGNRQPVQQAVAFSPCGRYLAAAGGESPRKYNIALWDATSGELIDCQLVEDSTATQVCFHPDGKRLITAGMKPDSIAVRDLSDLTRVTSIPAVSNYYIWDVSLSPDGKKLLVCSWDDCTYVVDLATGKSNLFPSTKGAEFGSALFSPAGKTIAAATAHEGRVSVLQATSGKCLTRFRAHDDNCCILAFSSDGQYLATGGEGKKRNGEIALWDTHTWKNVWKRNANRIAVHGGTFSCDDQYLATTGNDNVVMVFNVEEGKLIEKLTGPKNALFNGVSFASDAYWLAAADEKLLVWQLDEMLGAEEP</sequence>
<comment type="caution">
    <text evidence="3">The sequence shown here is derived from an EMBL/GenBank/DDBJ whole genome shotgun (WGS) entry which is preliminary data.</text>
</comment>
<dbReference type="EMBL" id="JAJKFT010000004">
    <property type="protein sequence ID" value="MCC9627789.1"/>
    <property type="molecule type" value="Genomic_DNA"/>
</dbReference>
<reference evidence="3" key="1">
    <citation type="submission" date="2021-11" db="EMBL/GenBank/DDBJ databases">
        <title>Genome sequence.</title>
        <authorList>
            <person name="Sun Q."/>
        </authorList>
    </citation>
    <scope>NUCLEOTIDE SEQUENCE</scope>
    <source>
        <strain evidence="3">JC732</strain>
    </source>
</reference>
<organism evidence="3 4">
    <name type="scientific">Blastopirellula sediminis</name>
    <dbReference type="NCBI Taxonomy" id="2894196"/>
    <lineage>
        <taxon>Bacteria</taxon>
        <taxon>Pseudomonadati</taxon>
        <taxon>Planctomycetota</taxon>
        <taxon>Planctomycetia</taxon>
        <taxon>Pirellulales</taxon>
        <taxon>Pirellulaceae</taxon>
        <taxon>Blastopirellula</taxon>
    </lineage>
</organism>
<keyword evidence="2" id="KW-0677">Repeat</keyword>
<evidence type="ECO:0000313" key="3">
    <source>
        <dbReference type="EMBL" id="MCC9627789.1"/>
    </source>
</evidence>
<dbReference type="InterPro" id="IPR050505">
    <property type="entry name" value="WDR55/POC1"/>
</dbReference>
<dbReference type="PANTHER" id="PTHR44019">
    <property type="entry name" value="WD REPEAT-CONTAINING PROTEIN 55"/>
    <property type="match status" value="1"/>
</dbReference>
<name>A0A9X1MJ60_9BACT</name>
<protein>
    <submittedName>
        <fullName evidence="3">WD40 repeat domain-containing protein</fullName>
    </submittedName>
</protein>
<evidence type="ECO:0000256" key="1">
    <source>
        <dbReference type="ARBA" id="ARBA00022574"/>
    </source>
</evidence>
<evidence type="ECO:0000256" key="2">
    <source>
        <dbReference type="ARBA" id="ARBA00022737"/>
    </source>
</evidence>
<dbReference type="InterPro" id="IPR015943">
    <property type="entry name" value="WD40/YVTN_repeat-like_dom_sf"/>
</dbReference>
<dbReference type="PANTHER" id="PTHR44019:SF8">
    <property type="entry name" value="POC1 CENTRIOLAR PROTEIN HOMOLOG"/>
    <property type="match status" value="1"/>
</dbReference>
<gene>
    <name evidence="3" type="ORF">LOC68_05230</name>
</gene>
<dbReference type="SMART" id="SM00320">
    <property type="entry name" value="WD40"/>
    <property type="match status" value="6"/>
</dbReference>
<dbReference type="Proteomes" id="UP001139103">
    <property type="component" value="Unassembled WGS sequence"/>
</dbReference>